<dbReference type="RefSeq" id="WP_068661850.1">
    <property type="nucleotide sequence ID" value="NZ_LYPB01000040.1"/>
</dbReference>
<dbReference type="InterPro" id="IPR018060">
    <property type="entry name" value="HTH_AraC"/>
</dbReference>
<dbReference type="Gene3D" id="1.10.10.60">
    <property type="entry name" value="Homeodomain-like"/>
    <property type="match status" value="2"/>
</dbReference>
<dbReference type="PANTHER" id="PTHR43280:SF2">
    <property type="entry name" value="HTH-TYPE TRANSCRIPTIONAL REGULATOR EXSA"/>
    <property type="match status" value="1"/>
</dbReference>
<dbReference type="Pfam" id="PF12833">
    <property type="entry name" value="HTH_18"/>
    <property type="match status" value="1"/>
</dbReference>
<organism evidence="5 6">
    <name type="scientific">Paenibacillus oryzisoli</name>
    <dbReference type="NCBI Taxonomy" id="1850517"/>
    <lineage>
        <taxon>Bacteria</taxon>
        <taxon>Bacillati</taxon>
        <taxon>Bacillota</taxon>
        <taxon>Bacilli</taxon>
        <taxon>Bacillales</taxon>
        <taxon>Paenibacillaceae</taxon>
        <taxon>Paenibacillus</taxon>
    </lineage>
</organism>
<dbReference type="EMBL" id="LYPB01000040">
    <property type="protein sequence ID" value="OAS23490.1"/>
    <property type="molecule type" value="Genomic_DNA"/>
</dbReference>
<gene>
    <name evidence="5" type="ORF">A8708_09855</name>
</gene>
<keyword evidence="6" id="KW-1185">Reference proteome</keyword>
<keyword evidence="2" id="KW-0238">DNA-binding</keyword>
<dbReference type="SMART" id="SM00342">
    <property type="entry name" value="HTH_ARAC"/>
    <property type="match status" value="1"/>
</dbReference>
<dbReference type="STRING" id="1850517.A8708_09855"/>
<dbReference type="InterPro" id="IPR014710">
    <property type="entry name" value="RmlC-like_jellyroll"/>
</dbReference>
<reference evidence="5 6" key="1">
    <citation type="submission" date="2016-05" db="EMBL/GenBank/DDBJ databases">
        <title>Paenibacillus sp. 1ZS3-15 nov., isolated from the rhizosphere soil.</title>
        <authorList>
            <person name="Zhang X.X."/>
            <person name="Zhang J."/>
        </authorList>
    </citation>
    <scope>NUCLEOTIDE SEQUENCE [LARGE SCALE GENOMIC DNA]</scope>
    <source>
        <strain evidence="5 6">1ZS3-15</strain>
    </source>
</reference>
<accession>A0A198AQW5</accession>
<dbReference type="InterPro" id="IPR009057">
    <property type="entry name" value="Homeodomain-like_sf"/>
</dbReference>
<dbReference type="InterPro" id="IPR003313">
    <property type="entry name" value="AraC-bd"/>
</dbReference>
<evidence type="ECO:0000256" key="1">
    <source>
        <dbReference type="ARBA" id="ARBA00023015"/>
    </source>
</evidence>
<name>A0A198AQW5_9BACL</name>
<dbReference type="OrthoDB" id="2582835at2"/>
<keyword evidence="3" id="KW-0804">Transcription</keyword>
<dbReference type="Gene3D" id="2.60.120.10">
    <property type="entry name" value="Jelly Rolls"/>
    <property type="match status" value="1"/>
</dbReference>
<proteinExistence type="predicted"/>
<dbReference type="SUPFAM" id="SSF51215">
    <property type="entry name" value="Regulatory protein AraC"/>
    <property type="match status" value="1"/>
</dbReference>
<dbReference type="InterPro" id="IPR020449">
    <property type="entry name" value="Tscrpt_reg_AraC-type_HTH"/>
</dbReference>
<dbReference type="PROSITE" id="PS01124">
    <property type="entry name" value="HTH_ARAC_FAMILY_2"/>
    <property type="match status" value="1"/>
</dbReference>
<comment type="caution">
    <text evidence="5">The sequence shown here is derived from an EMBL/GenBank/DDBJ whole genome shotgun (WGS) entry which is preliminary data.</text>
</comment>
<sequence length="289" mass="33114">MSMKRSSFVMSGESYFEPGIPIYVNRAYETFELIEHSHEFIEITYVSEGAGVHYIAGEAVPVGYGTLFFIPVGQSHVFRPKTSKKDLPLIVYNCLFPVSYVSELRASFPQAAEIFDLFLNGTLPWFSIQDTSGENHALFRELYQEFSAKPPGYLVVLSSLVARIFMLLYRHHLQIHTDTRHRPQWLSVDEAVSFIDCNYAAEIRLSKLATQANLSERQFSRLFRHQTGMSFTEYLQNIRMEAACSKLTSTNMSVGDICGAVGYNDLKFFHRLFKKKTGVTPREYREASY</sequence>
<evidence type="ECO:0000259" key="4">
    <source>
        <dbReference type="PROSITE" id="PS01124"/>
    </source>
</evidence>
<evidence type="ECO:0000313" key="5">
    <source>
        <dbReference type="EMBL" id="OAS23490.1"/>
    </source>
</evidence>
<keyword evidence="1" id="KW-0805">Transcription regulation</keyword>
<dbReference type="AlphaFoldDB" id="A0A198AQW5"/>
<dbReference type="GO" id="GO:0043565">
    <property type="term" value="F:sequence-specific DNA binding"/>
    <property type="evidence" value="ECO:0007669"/>
    <property type="project" value="InterPro"/>
</dbReference>
<evidence type="ECO:0000313" key="6">
    <source>
        <dbReference type="Proteomes" id="UP000078454"/>
    </source>
</evidence>
<protein>
    <submittedName>
        <fullName evidence="5">AraC family transcriptional regulator</fullName>
    </submittedName>
</protein>
<feature type="domain" description="HTH araC/xylS-type" evidence="4">
    <location>
        <begin position="189"/>
        <end position="287"/>
    </location>
</feature>
<dbReference type="Pfam" id="PF02311">
    <property type="entry name" value="AraC_binding"/>
    <property type="match status" value="1"/>
</dbReference>
<dbReference type="GO" id="GO:0003700">
    <property type="term" value="F:DNA-binding transcription factor activity"/>
    <property type="evidence" value="ECO:0007669"/>
    <property type="project" value="InterPro"/>
</dbReference>
<dbReference type="Proteomes" id="UP000078454">
    <property type="component" value="Unassembled WGS sequence"/>
</dbReference>
<dbReference type="InterPro" id="IPR037923">
    <property type="entry name" value="HTH-like"/>
</dbReference>
<evidence type="ECO:0000256" key="2">
    <source>
        <dbReference type="ARBA" id="ARBA00023125"/>
    </source>
</evidence>
<dbReference type="SUPFAM" id="SSF46689">
    <property type="entry name" value="Homeodomain-like"/>
    <property type="match status" value="2"/>
</dbReference>
<dbReference type="PANTHER" id="PTHR43280">
    <property type="entry name" value="ARAC-FAMILY TRANSCRIPTIONAL REGULATOR"/>
    <property type="match status" value="1"/>
</dbReference>
<dbReference type="PRINTS" id="PR00032">
    <property type="entry name" value="HTHARAC"/>
</dbReference>
<evidence type="ECO:0000256" key="3">
    <source>
        <dbReference type="ARBA" id="ARBA00023163"/>
    </source>
</evidence>